<proteinExistence type="predicted"/>
<feature type="region of interest" description="Disordered" evidence="1">
    <location>
        <begin position="1"/>
        <end position="36"/>
    </location>
</feature>
<comment type="caution">
    <text evidence="2">The sequence shown here is derived from an EMBL/GenBank/DDBJ whole genome shotgun (WGS) entry which is preliminary data.</text>
</comment>
<accession>A0A916W3D4</accession>
<feature type="region of interest" description="Disordered" evidence="1">
    <location>
        <begin position="199"/>
        <end position="239"/>
    </location>
</feature>
<feature type="compositionally biased region" description="Low complexity" evidence="1">
    <location>
        <begin position="199"/>
        <end position="216"/>
    </location>
</feature>
<reference evidence="2" key="1">
    <citation type="journal article" date="2014" name="Int. J. Syst. Evol. Microbiol.">
        <title>Complete genome sequence of Corynebacterium casei LMG S-19264T (=DSM 44701T), isolated from a smear-ripened cheese.</title>
        <authorList>
            <consortium name="US DOE Joint Genome Institute (JGI-PGF)"/>
            <person name="Walter F."/>
            <person name="Albersmeier A."/>
            <person name="Kalinowski J."/>
            <person name="Ruckert C."/>
        </authorList>
    </citation>
    <scope>NUCLEOTIDE SEQUENCE</scope>
    <source>
        <strain evidence="2">CGMCC 1.15447</strain>
    </source>
</reference>
<keyword evidence="3" id="KW-1185">Reference proteome</keyword>
<sequence>MELQPTPPQVEWYPPKPPTLPGQPSEMQASASAGSAGQIAAPHIPVPLPVIKQTTVTVIQPDAKYNLAIPQEAAPPQMMVWSARQIPVKKIVTPPQPKVAAITTKPSLAAPNGAERLADIRIAPTPTPAVTPLPPPSTTSPVTVAAAAPVAAHIPQTATKGEVELAPASVISLSDVQLKEGTVAVPQFNAISARALPGPLAPGQPGGAAQTGRGAANSKLSGNGSGTTPGNGAGNSTVAGTGAGSGNGVGAGGAGGHGAGGAGGGSGQGLGGGIGNDAGGAYTIAHVSLPRDGRFGVVVVGSSIAEDYPETVGIWSGRLAYTVYLHVGATKNWILQYSLPRSKDAAAAGSVVKLDAPWPYDILRPSIDPDLNADAIMVHGFVNTSGRFENLAVVFPNGLAEARFLLHALQQWQFRPAQQNGEATVVEVLLIIPEETD</sequence>
<evidence type="ECO:0000256" key="1">
    <source>
        <dbReference type="SAM" id="MobiDB-lite"/>
    </source>
</evidence>
<name>A0A916W3D4_9BACT</name>
<reference evidence="2" key="2">
    <citation type="submission" date="2020-09" db="EMBL/GenBank/DDBJ databases">
        <authorList>
            <person name="Sun Q."/>
            <person name="Zhou Y."/>
        </authorList>
    </citation>
    <scope>NUCLEOTIDE SEQUENCE</scope>
    <source>
        <strain evidence="2">CGMCC 1.15447</strain>
    </source>
</reference>
<dbReference type="Proteomes" id="UP000648801">
    <property type="component" value="Unassembled WGS sequence"/>
</dbReference>
<organism evidence="2 3">
    <name type="scientific">Edaphobacter acidisoli</name>
    <dbReference type="NCBI Taxonomy" id="2040573"/>
    <lineage>
        <taxon>Bacteria</taxon>
        <taxon>Pseudomonadati</taxon>
        <taxon>Acidobacteriota</taxon>
        <taxon>Terriglobia</taxon>
        <taxon>Terriglobales</taxon>
        <taxon>Acidobacteriaceae</taxon>
        <taxon>Edaphobacter</taxon>
    </lineage>
</organism>
<dbReference type="EMBL" id="BMJB01000001">
    <property type="protein sequence ID" value="GGA62617.1"/>
    <property type="molecule type" value="Genomic_DNA"/>
</dbReference>
<feature type="compositionally biased region" description="Pro residues" evidence="1">
    <location>
        <begin position="1"/>
        <end position="21"/>
    </location>
</feature>
<protein>
    <recommendedName>
        <fullName evidence="4">TonB C-terminal domain-containing protein</fullName>
    </recommendedName>
</protein>
<dbReference type="AlphaFoldDB" id="A0A916W3D4"/>
<evidence type="ECO:0000313" key="3">
    <source>
        <dbReference type="Proteomes" id="UP000648801"/>
    </source>
</evidence>
<gene>
    <name evidence="2" type="ORF">GCM10011507_12710</name>
</gene>
<evidence type="ECO:0008006" key="4">
    <source>
        <dbReference type="Google" id="ProtNLM"/>
    </source>
</evidence>
<feature type="compositionally biased region" description="Gly residues" evidence="1">
    <location>
        <begin position="223"/>
        <end position="233"/>
    </location>
</feature>
<evidence type="ECO:0000313" key="2">
    <source>
        <dbReference type="EMBL" id="GGA62617.1"/>
    </source>
</evidence>